<dbReference type="RefSeq" id="WP_377100597.1">
    <property type="nucleotide sequence ID" value="NZ_JBHTHU010000009.1"/>
</dbReference>
<keyword evidence="3" id="KW-1185">Reference proteome</keyword>
<dbReference type="Proteomes" id="UP001596958">
    <property type="component" value="Unassembled WGS sequence"/>
</dbReference>
<reference evidence="3" key="1">
    <citation type="journal article" date="2019" name="Int. J. Syst. Evol. Microbiol.">
        <title>The Global Catalogue of Microorganisms (GCM) 10K type strain sequencing project: providing services to taxonomists for standard genome sequencing and annotation.</title>
        <authorList>
            <consortium name="The Broad Institute Genomics Platform"/>
            <consortium name="The Broad Institute Genome Sequencing Center for Infectious Disease"/>
            <person name="Wu L."/>
            <person name="Ma J."/>
        </authorList>
    </citation>
    <scope>NUCLEOTIDE SEQUENCE [LARGE SCALE GENOMIC DNA]</scope>
    <source>
        <strain evidence="3">CCUG 63418</strain>
    </source>
</reference>
<dbReference type="InterPro" id="IPR037523">
    <property type="entry name" value="VOC_core"/>
</dbReference>
<accession>A0ABW2YXR3</accession>
<gene>
    <name evidence="2" type="ORF">ACFQZS_12195</name>
</gene>
<dbReference type="PANTHER" id="PTHR33993:SF5">
    <property type="entry name" value="GLYOXALASE"/>
    <property type="match status" value="1"/>
</dbReference>
<evidence type="ECO:0000313" key="3">
    <source>
        <dbReference type="Proteomes" id="UP001596958"/>
    </source>
</evidence>
<dbReference type="PROSITE" id="PS51819">
    <property type="entry name" value="VOC"/>
    <property type="match status" value="1"/>
</dbReference>
<comment type="caution">
    <text evidence="2">The sequence shown here is derived from an EMBL/GenBank/DDBJ whole genome shotgun (WGS) entry which is preliminary data.</text>
</comment>
<dbReference type="Gene3D" id="3.10.180.10">
    <property type="entry name" value="2,3-Dihydroxybiphenyl 1,2-Dioxygenase, domain 1"/>
    <property type="match status" value="1"/>
</dbReference>
<dbReference type="InterPro" id="IPR029068">
    <property type="entry name" value="Glyas_Bleomycin-R_OHBP_Dase"/>
</dbReference>
<dbReference type="InterPro" id="IPR004360">
    <property type="entry name" value="Glyas_Fos-R_dOase_dom"/>
</dbReference>
<dbReference type="SUPFAM" id="SSF54593">
    <property type="entry name" value="Glyoxalase/Bleomycin resistance protein/Dihydroxybiphenyl dioxygenase"/>
    <property type="match status" value="1"/>
</dbReference>
<proteinExistence type="predicted"/>
<dbReference type="PANTHER" id="PTHR33993">
    <property type="entry name" value="GLYOXALASE-RELATED"/>
    <property type="match status" value="1"/>
</dbReference>
<dbReference type="Pfam" id="PF00903">
    <property type="entry name" value="Glyoxalase"/>
    <property type="match status" value="1"/>
</dbReference>
<dbReference type="InterPro" id="IPR052164">
    <property type="entry name" value="Anthracycline_SecMetBiosynth"/>
</dbReference>
<dbReference type="EMBL" id="JBHTHU010000009">
    <property type="protein sequence ID" value="MFD0750906.1"/>
    <property type="molecule type" value="Genomic_DNA"/>
</dbReference>
<organism evidence="2 3">
    <name type="scientific">Mucilaginibacter calamicampi</name>
    <dbReference type="NCBI Taxonomy" id="1302352"/>
    <lineage>
        <taxon>Bacteria</taxon>
        <taxon>Pseudomonadati</taxon>
        <taxon>Bacteroidota</taxon>
        <taxon>Sphingobacteriia</taxon>
        <taxon>Sphingobacteriales</taxon>
        <taxon>Sphingobacteriaceae</taxon>
        <taxon>Mucilaginibacter</taxon>
    </lineage>
</organism>
<feature type="domain" description="VOC" evidence="1">
    <location>
        <begin position="6"/>
        <end position="123"/>
    </location>
</feature>
<sequence>MKKVTGLGGIFFKCDDPKGMNEWYSKNLGIAAGDYGATFEWRQEDDPSKKGTTAWCTFPANTKYFNPSEKPFMINYRVEDLAALVGELKKDGVTIVDEISAYDYGKFVHILDPEGNVIELWEPVDEGFDQDGAAG</sequence>
<name>A0ABW2YXR3_9SPHI</name>
<evidence type="ECO:0000313" key="2">
    <source>
        <dbReference type="EMBL" id="MFD0750906.1"/>
    </source>
</evidence>
<protein>
    <submittedName>
        <fullName evidence="2">VOC family protein</fullName>
    </submittedName>
</protein>
<evidence type="ECO:0000259" key="1">
    <source>
        <dbReference type="PROSITE" id="PS51819"/>
    </source>
</evidence>